<evidence type="ECO:0000259" key="6">
    <source>
        <dbReference type="PROSITE" id="PS50977"/>
    </source>
</evidence>
<feature type="domain" description="HTH tetR-type" evidence="6">
    <location>
        <begin position="10"/>
        <end position="70"/>
    </location>
</feature>
<evidence type="ECO:0000256" key="4">
    <source>
        <dbReference type="ARBA" id="ARBA00023163"/>
    </source>
</evidence>
<accession>A0ABV1RNK6</accession>
<gene>
    <name evidence="7" type="ORF">ABS311_20880</name>
</gene>
<evidence type="ECO:0000313" key="7">
    <source>
        <dbReference type="EMBL" id="MER2494336.1"/>
    </source>
</evidence>
<dbReference type="RefSeq" id="WP_350403347.1">
    <property type="nucleotide sequence ID" value="NZ_JBELOE010000287.1"/>
</dbReference>
<comment type="caution">
    <text evidence="7">The sequence shown here is derived from an EMBL/GenBank/DDBJ whole genome shotgun (WGS) entry which is preliminary data.</text>
</comment>
<evidence type="ECO:0000256" key="1">
    <source>
        <dbReference type="ARBA" id="ARBA00022491"/>
    </source>
</evidence>
<dbReference type="Pfam" id="PF00440">
    <property type="entry name" value="TetR_N"/>
    <property type="match status" value="1"/>
</dbReference>
<evidence type="ECO:0000313" key="8">
    <source>
        <dbReference type="Proteomes" id="UP001467690"/>
    </source>
</evidence>
<dbReference type="InterPro" id="IPR009057">
    <property type="entry name" value="Homeodomain-like_sf"/>
</dbReference>
<dbReference type="SUPFAM" id="SSF46689">
    <property type="entry name" value="Homeodomain-like"/>
    <property type="match status" value="1"/>
</dbReference>
<evidence type="ECO:0000256" key="3">
    <source>
        <dbReference type="ARBA" id="ARBA00023125"/>
    </source>
</evidence>
<dbReference type="InterPro" id="IPR001647">
    <property type="entry name" value="HTH_TetR"/>
</dbReference>
<evidence type="ECO:0000256" key="2">
    <source>
        <dbReference type="ARBA" id="ARBA00023015"/>
    </source>
</evidence>
<name>A0ABV1RNK6_9ALTE</name>
<keyword evidence="2" id="KW-0805">Transcription regulation</keyword>
<dbReference type="Proteomes" id="UP001467690">
    <property type="component" value="Unassembled WGS sequence"/>
</dbReference>
<proteinExistence type="predicted"/>
<dbReference type="InterPro" id="IPR013572">
    <property type="entry name" value="Tscrpt_reg_MAATS_C"/>
</dbReference>
<sequence length="212" mass="24399">MVGKSKAQAMETRSQLLDSAEAVFFDKGYAHTRLMDIANHAGMTRGAIYWHFKNKVDLFEAMVDRVRLPIDEIAEAHSDDKEDDPLGKMQQFSTEFLQQLANDNRRRRVFTILFHRFELNGEAQDLEARQKIAFGACTDRIERALKNAVNKGQLPAKLDTHKAAIAKHAYFTGIIYNWLFMPEQFDLTEMAQILVNNFYFMLQNSPHLLVGD</sequence>
<dbReference type="PRINTS" id="PR00455">
    <property type="entry name" value="HTHTETR"/>
</dbReference>
<dbReference type="Gene3D" id="1.10.357.10">
    <property type="entry name" value="Tetracycline Repressor, domain 2"/>
    <property type="match status" value="1"/>
</dbReference>
<dbReference type="Pfam" id="PF08361">
    <property type="entry name" value="TetR_C_2"/>
    <property type="match status" value="1"/>
</dbReference>
<dbReference type="PANTHER" id="PTHR47506">
    <property type="entry name" value="TRANSCRIPTIONAL REGULATORY PROTEIN"/>
    <property type="match status" value="1"/>
</dbReference>
<feature type="DNA-binding region" description="H-T-H motif" evidence="5">
    <location>
        <begin position="33"/>
        <end position="52"/>
    </location>
</feature>
<protein>
    <submittedName>
        <fullName evidence="7">TetR family transcriptional regulator</fullName>
    </submittedName>
</protein>
<keyword evidence="4" id="KW-0804">Transcription</keyword>
<keyword evidence="1" id="KW-0678">Repressor</keyword>
<organism evidence="7 8">
    <name type="scientific">Catenovulum sediminis</name>
    <dbReference type="NCBI Taxonomy" id="1740262"/>
    <lineage>
        <taxon>Bacteria</taxon>
        <taxon>Pseudomonadati</taxon>
        <taxon>Pseudomonadota</taxon>
        <taxon>Gammaproteobacteria</taxon>
        <taxon>Alteromonadales</taxon>
        <taxon>Alteromonadaceae</taxon>
        <taxon>Catenovulum</taxon>
    </lineage>
</organism>
<keyword evidence="3 5" id="KW-0238">DNA-binding</keyword>
<dbReference type="InterPro" id="IPR036271">
    <property type="entry name" value="Tet_transcr_reg_TetR-rel_C_sf"/>
</dbReference>
<dbReference type="PANTHER" id="PTHR47506:SF6">
    <property type="entry name" value="HTH-TYPE TRANSCRIPTIONAL REPRESSOR NEMR"/>
    <property type="match status" value="1"/>
</dbReference>
<dbReference type="PROSITE" id="PS50977">
    <property type="entry name" value="HTH_TETR_2"/>
    <property type="match status" value="1"/>
</dbReference>
<evidence type="ECO:0000256" key="5">
    <source>
        <dbReference type="PROSITE-ProRule" id="PRU00335"/>
    </source>
</evidence>
<keyword evidence="8" id="KW-1185">Reference proteome</keyword>
<dbReference type="EMBL" id="JBELOE010000287">
    <property type="protein sequence ID" value="MER2494336.1"/>
    <property type="molecule type" value="Genomic_DNA"/>
</dbReference>
<dbReference type="SUPFAM" id="SSF48498">
    <property type="entry name" value="Tetracyclin repressor-like, C-terminal domain"/>
    <property type="match status" value="1"/>
</dbReference>
<reference evidence="7 8" key="1">
    <citation type="submission" date="2024-06" db="EMBL/GenBank/DDBJ databases">
        <authorList>
            <person name="Chen R.Y."/>
        </authorList>
    </citation>
    <scope>NUCLEOTIDE SEQUENCE [LARGE SCALE GENOMIC DNA]</scope>
    <source>
        <strain evidence="7 8">D2</strain>
    </source>
</reference>